<dbReference type="NCBIfam" id="NF003964">
    <property type="entry name" value="PRK05456.1"/>
    <property type="match status" value="1"/>
</dbReference>
<dbReference type="PROSITE" id="PS51476">
    <property type="entry name" value="PROTEASOME_BETA_2"/>
    <property type="match status" value="1"/>
</dbReference>
<keyword evidence="2 7" id="KW-0021">Allosteric enzyme</keyword>
<sequence>MSEQHQPSASHGASPWHGTTILSVRTPGRVVIIGDGQVSMGNTVMKSNARKVRRLHDGSVIAGFAGATADAFTLFERLERRLETHNGQLLRAAVELAKDWRTDKFLRNLEAMMIVADREVTLVLTGNGDVLEPEGGVTAIGSGGNYALSAARALVGYEGDAEKLARRAMAVAADICVFTNDQLTLEVIDIA</sequence>
<gene>
    <name evidence="7 8" type="primary">hslV</name>
    <name evidence="8" type="ORF">GV829_10085</name>
</gene>
<dbReference type="GO" id="GO:0046872">
    <property type="term" value="F:metal ion binding"/>
    <property type="evidence" value="ECO:0007669"/>
    <property type="project" value="UniProtKB-KW"/>
</dbReference>
<dbReference type="GO" id="GO:0005839">
    <property type="term" value="C:proteasome core complex"/>
    <property type="evidence" value="ECO:0007669"/>
    <property type="project" value="InterPro"/>
</dbReference>
<dbReference type="GO" id="GO:0009376">
    <property type="term" value="C:HslUV protease complex"/>
    <property type="evidence" value="ECO:0007669"/>
    <property type="project" value="UniProtKB-UniRule"/>
</dbReference>
<name>A0A6M4AVL6_9SPHN</name>
<protein>
    <recommendedName>
        <fullName evidence="7">ATP-dependent protease subunit HslV</fullName>
        <ecNumber evidence="7">3.4.25.2</ecNumber>
    </recommendedName>
</protein>
<dbReference type="RefSeq" id="WP_169946313.1">
    <property type="nucleotide sequence ID" value="NZ_CP053015.1"/>
</dbReference>
<dbReference type="GO" id="GO:0004298">
    <property type="term" value="F:threonine-type endopeptidase activity"/>
    <property type="evidence" value="ECO:0007669"/>
    <property type="project" value="UniProtKB-KW"/>
</dbReference>
<comment type="function">
    <text evidence="7">Protease subunit of a proteasome-like degradation complex believed to be a general protein degrading machinery.</text>
</comment>
<dbReference type="EMBL" id="CP053015">
    <property type="protein sequence ID" value="QJQ32746.1"/>
    <property type="molecule type" value="Genomic_DNA"/>
</dbReference>
<keyword evidence="6 7" id="KW-0915">Sodium</keyword>
<keyword evidence="7" id="KW-0963">Cytoplasm</keyword>
<dbReference type="AlphaFoldDB" id="A0A6M4AVL6"/>
<comment type="activity regulation">
    <text evidence="7">Allosterically activated by HslU binding.</text>
</comment>
<dbReference type="Pfam" id="PF00227">
    <property type="entry name" value="Proteasome"/>
    <property type="match status" value="1"/>
</dbReference>
<dbReference type="KEGG" id="slan:GV829_10085"/>
<evidence type="ECO:0000256" key="4">
    <source>
        <dbReference type="ARBA" id="ARBA00022698"/>
    </source>
</evidence>
<dbReference type="GO" id="GO:0051603">
    <property type="term" value="P:proteolysis involved in protein catabolic process"/>
    <property type="evidence" value="ECO:0007669"/>
    <property type="project" value="InterPro"/>
</dbReference>
<evidence type="ECO:0000313" key="8">
    <source>
        <dbReference type="EMBL" id="QJQ32746.1"/>
    </source>
</evidence>
<organism evidence="8 9">
    <name type="scientific">Sphingomonas lacunae</name>
    <dbReference type="NCBI Taxonomy" id="2698828"/>
    <lineage>
        <taxon>Bacteria</taxon>
        <taxon>Pseudomonadati</taxon>
        <taxon>Pseudomonadota</taxon>
        <taxon>Alphaproteobacteria</taxon>
        <taxon>Sphingomonadales</taxon>
        <taxon>Sphingomonadaceae</taxon>
        <taxon>Sphingomonas</taxon>
    </lineage>
</organism>
<evidence type="ECO:0000256" key="7">
    <source>
        <dbReference type="HAMAP-Rule" id="MF_00248"/>
    </source>
</evidence>
<dbReference type="InterPro" id="IPR029055">
    <property type="entry name" value="Ntn_hydrolases_N"/>
</dbReference>
<comment type="subunit">
    <text evidence="7">A double ring-shaped homohexamer of HslV is capped on each side by a ring-shaped HslU homohexamer. The assembly of the HslU/HslV complex is dependent on binding of ATP.</text>
</comment>
<reference evidence="8 9" key="1">
    <citation type="submission" date="2020-01" db="EMBL/GenBank/DDBJ databases">
        <title>Sphingomonas sp. strain CSW-10.</title>
        <authorList>
            <person name="Chen W.-M."/>
        </authorList>
    </citation>
    <scope>NUCLEOTIDE SEQUENCE [LARGE SCALE GENOMIC DNA]</scope>
    <source>
        <strain evidence="8 9">CSW-10</strain>
    </source>
</reference>
<feature type="active site" evidence="7">
    <location>
        <position position="19"/>
    </location>
</feature>
<keyword evidence="7" id="KW-0479">Metal-binding</keyword>
<dbReference type="SUPFAM" id="SSF56235">
    <property type="entry name" value="N-terminal nucleophile aminohydrolases (Ntn hydrolases)"/>
    <property type="match status" value="1"/>
</dbReference>
<dbReference type="InterPro" id="IPR022281">
    <property type="entry name" value="ATP-dep_Prtase_HsIV_su"/>
</dbReference>
<dbReference type="HAMAP" id="MF_00248">
    <property type="entry name" value="HslV"/>
    <property type="match status" value="1"/>
</dbReference>
<dbReference type="PANTHER" id="PTHR32194">
    <property type="entry name" value="METALLOPROTEASE TLDD"/>
    <property type="match status" value="1"/>
</dbReference>
<dbReference type="EC" id="3.4.25.2" evidence="7"/>
<evidence type="ECO:0000256" key="2">
    <source>
        <dbReference type="ARBA" id="ARBA00022533"/>
    </source>
</evidence>
<evidence type="ECO:0000313" key="9">
    <source>
        <dbReference type="Proteomes" id="UP000503018"/>
    </source>
</evidence>
<dbReference type="Proteomes" id="UP000503018">
    <property type="component" value="Chromosome"/>
</dbReference>
<comment type="subcellular location">
    <subcellularLocation>
        <location evidence="7">Cytoplasm</location>
    </subcellularLocation>
</comment>
<keyword evidence="9" id="KW-1185">Reference proteome</keyword>
<evidence type="ECO:0000256" key="5">
    <source>
        <dbReference type="ARBA" id="ARBA00022801"/>
    </source>
</evidence>
<feature type="binding site" evidence="7">
    <location>
        <position position="176"/>
    </location>
    <ligand>
        <name>Na(+)</name>
        <dbReference type="ChEBI" id="CHEBI:29101"/>
    </ligand>
</feature>
<dbReference type="Gene3D" id="3.60.20.10">
    <property type="entry name" value="Glutamine Phosphoribosylpyrophosphate, subunit 1, domain 1"/>
    <property type="match status" value="1"/>
</dbReference>
<dbReference type="InterPro" id="IPR023333">
    <property type="entry name" value="Proteasome_suB-type"/>
</dbReference>
<keyword evidence="5 7" id="KW-0378">Hydrolase</keyword>
<dbReference type="NCBIfam" id="TIGR03692">
    <property type="entry name" value="ATP_dep_HslV"/>
    <property type="match status" value="1"/>
</dbReference>
<dbReference type="InterPro" id="IPR001353">
    <property type="entry name" value="Proteasome_sua/b"/>
</dbReference>
<feature type="binding site" evidence="7">
    <location>
        <position position="173"/>
    </location>
    <ligand>
        <name>Na(+)</name>
        <dbReference type="ChEBI" id="CHEBI:29101"/>
    </ligand>
</feature>
<evidence type="ECO:0000256" key="1">
    <source>
        <dbReference type="ARBA" id="ARBA00006053"/>
    </source>
</evidence>
<keyword evidence="4 7" id="KW-0888">Threonine protease</keyword>
<dbReference type="PANTHER" id="PTHR32194:SF7">
    <property type="entry name" value="ATP-DEPENDENT PROTEASE SUBUNIT HSLV"/>
    <property type="match status" value="1"/>
</dbReference>
<accession>A0A6M4AVL6</accession>
<feature type="binding site" evidence="7">
    <location>
        <position position="179"/>
    </location>
    <ligand>
        <name>Na(+)</name>
        <dbReference type="ChEBI" id="CHEBI:29101"/>
    </ligand>
</feature>
<comment type="similarity">
    <text evidence="1 7">Belongs to the peptidase T1B family. HslV subfamily.</text>
</comment>
<dbReference type="PIRSF" id="PIRSF039093">
    <property type="entry name" value="HslV"/>
    <property type="match status" value="1"/>
</dbReference>
<comment type="catalytic activity">
    <reaction evidence="7">
        <text>ATP-dependent cleavage of peptide bonds with broad specificity.</text>
        <dbReference type="EC" id="3.4.25.2"/>
    </reaction>
</comment>
<evidence type="ECO:0000256" key="6">
    <source>
        <dbReference type="ARBA" id="ARBA00023053"/>
    </source>
</evidence>
<dbReference type="CDD" id="cd01913">
    <property type="entry name" value="protease_HslV"/>
    <property type="match status" value="1"/>
</dbReference>
<proteinExistence type="inferred from homology"/>
<keyword evidence="3 7" id="KW-0645">Protease</keyword>
<evidence type="ECO:0000256" key="3">
    <source>
        <dbReference type="ARBA" id="ARBA00022670"/>
    </source>
</evidence>